<evidence type="ECO:0000313" key="3">
    <source>
        <dbReference type="EMBL" id="CDQ39886.1"/>
    </source>
</evidence>
<proteinExistence type="predicted"/>
<dbReference type="Pfam" id="PF01613">
    <property type="entry name" value="Flavin_Reduct"/>
    <property type="match status" value="1"/>
</dbReference>
<gene>
    <name evidence="3" type="primary">nphA2_1</name>
    <name evidence="3" type="ORF">BN990_02203</name>
</gene>
<evidence type="ECO:0000313" key="4">
    <source>
        <dbReference type="Proteomes" id="UP000028875"/>
    </source>
</evidence>
<comment type="caution">
    <text evidence="3">The sequence shown here is derived from an EMBL/GenBank/DDBJ whole genome shotgun (WGS) entry which is preliminary data.</text>
</comment>
<evidence type="ECO:0000256" key="1">
    <source>
        <dbReference type="ARBA" id="ARBA00023002"/>
    </source>
</evidence>
<sequence length="158" mass="17485">MVDNRSFRKVMGQFATGITVVSANYHREIIGMTVNAFMSVSLDPKLIAISIDENARMYKKLQETKAFGISILAEEQAELSKVFARQLDQGNRVIPFVQQADVPVINGSLATLSCEVNEKVVAGDHMIFIAEVTAINQNEGNPSIFYGGNYRKLSEILK</sequence>
<dbReference type="STRING" id="1462526.BN990_02203"/>
<dbReference type="InterPro" id="IPR002563">
    <property type="entry name" value="Flavin_Rdtase-like_dom"/>
</dbReference>
<dbReference type="PANTHER" id="PTHR30466:SF1">
    <property type="entry name" value="FMN REDUCTASE (NADH) RUTF"/>
    <property type="match status" value="1"/>
</dbReference>
<dbReference type="PANTHER" id="PTHR30466">
    <property type="entry name" value="FLAVIN REDUCTASE"/>
    <property type="match status" value="1"/>
</dbReference>
<evidence type="ECO:0000259" key="2">
    <source>
        <dbReference type="SMART" id="SM00903"/>
    </source>
</evidence>
<keyword evidence="1" id="KW-0560">Oxidoreductase</keyword>
<dbReference type="InterPro" id="IPR050268">
    <property type="entry name" value="NADH-dep_flavin_reductase"/>
</dbReference>
<dbReference type="AlphaFoldDB" id="A0A024QD61"/>
<dbReference type="Proteomes" id="UP000028875">
    <property type="component" value="Unassembled WGS sequence"/>
</dbReference>
<protein>
    <submittedName>
        <fullName evidence="3">NADH-dependent flavin reductase</fullName>
    </submittedName>
</protein>
<dbReference type="GO" id="GO:0010181">
    <property type="term" value="F:FMN binding"/>
    <property type="evidence" value="ECO:0007669"/>
    <property type="project" value="InterPro"/>
</dbReference>
<dbReference type="RefSeq" id="WP_021291344.1">
    <property type="nucleotide sequence ID" value="NZ_BNER01000002.1"/>
</dbReference>
<name>A0A024QD61_9BACI</name>
<dbReference type="SUPFAM" id="SSF50475">
    <property type="entry name" value="FMN-binding split barrel"/>
    <property type="match status" value="1"/>
</dbReference>
<dbReference type="GO" id="GO:0006208">
    <property type="term" value="P:pyrimidine nucleobase catabolic process"/>
    <property type="evidence" value="ECO:0007669"/>
    <property type="project" value="TreeGrafter"/>
</dbReference>
<organism evidence="3 4">
    <name type="scientific">Virgibacillus massiliensis</name>
    <dbReference type="NCBI Taxonomy" id="1462526"/>
    <lineage>
        <taxon>Bacteria</taxon>
        <taxon>Bacillati</taxon>
        <taxon>Bacillota</taxon>
        <taxon>Bacilli</taxon>
        <taxon>Bacillales</taxon>
        <taxon>Bacillaceae</taxon>
        <taxon>Virgibacillus</taxon>
    </lineage>
</organism>
<reference evidence="4" key="2">
    <citation type="submission" date="2014-05" db="EMBL/GenBank/DDBJ databases">
        <title>Draft genome sequence of Virgibacillus massiliensis Vm-5.</title>
        <authorList>
            <person name="Khelaifia S."/>
            <person name="Croce O."/>
            <person name="Lagier J.C."/>
            <person name="Raoult D."/>
        </authorList>
    </citation>
    <scope>NUCLEOTIDE SEQUENCE [LARGE SCALE GENOMIC DNA]</scope>
    <source>
        <strain evidence="4">Vm-5</strain>
    </source>
</reference>
<dbReference type="GO" id="GO:0042602">
    <property type="term" value="F:riboflavin reductase (NADPH) activity"/>
    <property type="evidence" value="ECO:0007669"/>
    <property type="project" value="TreeGrafter"/>
</dbReference>
<dbReference type="InterPro" id="IPR012349">
    <property type="entry name" value="Split_barrel_FMN-bd"/>
</dbReference>
<dbReference type="eggNOG" id="COG1853">
    <property type="taxonomic scope" value="Bacteria"/>
</dbReference>
<dbReference type="SMART" id="SM00903">
    <property type="entry name" value="Flavin_Reduct"/>
    <property type="match status" value="1"/>
</dbReference>
<reference evidence="3 4" key="1">
    <citation type="submission" date="2014-03" db="EMBL/GenBank/DDBJ databases">
        <authorList>
            <person name="Urmite Genomes U."/>
        </authorList>
    </citation>
    <scope>NUCLEOTIDE SEQUENCE [LARGE SCALE GENOMIC DNA]</scope>
    <source>
        <strain evidence="3 4">Vm-5</strain>
    </source>
</reference>
<accession>A0A024QD61</accession>
<dbReference type="EMBL" id="CCDP010000001">
    <property type="protein sequence ID" value="CDQ39886.1"/>
    <property type="molecule type" value="Genomic_DNA"/>
</dbReference>
<keyword evidence="4" id="KW-1185">Reference proteome</keyword>
<dbReference type="Gene3D" id="2.30.110.10">
    <property type="entry name" value="Electron Transport, Fmn-binding Protein, Chain A"/>
    <property type="match status" value="1"/>
</dbReference>
<feature type="domain" description="Flavin reductase like" evidence="2">
    <location>
        <begin position="11"/>
        <end position="152"/>
    </location>
</feature>